<sequence length="396" mass="45568">MFKAICNFDRVTPRFLSIIFGLGRKTASFDENFMTCYRNFSIRPEKKGKGMKYEDGYMCEDQSRQNLYESYDICYNIRHFELHRRDLDDPWSCRQSAIHQKYYFANGHSKWMIVHPPTLFGESLKDTDFGKIAHPLGLHLRYLAAGAANWREYLNLISEKLTDLDRKVSFPKSLKDFDVDFSFGQQVHVLSRKLSHAHLILENTLDTISSLKLFADKVTQMTNSSRSVVDSFQSELQDISSELRSYLLTSRKLLDFSEDIKLMNNDILRFRDQELLYENGIKLAQIAQSNALVNKIMVMLATNTAGDSRTMRIATIVALFYLPASFTMTFFSSSLVEINVASNSRKGDKGAPGMYVHHEIWVAILTILVLASLTFLPAIYWDRRGKRRTNTVTFGA</sequence>
<keyword evidence="1" id="KW-1133">Transmembrane helix</keyword>
<keyword evidence="1" id="KW-0472">Membrane</keyword>
<evidence type="ECO:0000259" key="2">
    <source>
        <dbReference type="Pfam" id="PF26616"/>
    </source>
</evidence>
<comment type="caution">
    <text evidence="3">The sequence shown here is derived from an EMBL/GenBank/DDBJ whole genome shotgun (WGS) entry which is preliminary data.</text>
</comment>
<reference evidence="3 4" key="1">
    <citation type="submission" date="2024-09" db="EMBL/GenBank/DDBJ databases">
        <title>Rethinking Asexuality: The Enigmatic Case of Functional Sexual Genes in Lepraria (Stereocaulaceae).</title>
        <authorList>
            <person name="Doellman M."/>
            <person name="Sun Y."/>
            <person name="Barcenas-Pena A."/>
            <person name="Lumbsch H.T."/>
            <person name="Grewe F."/>
        </authorList>
    </citation>
    <scope>NUCLEOTIDE SEQUENCE [LARGE SCALE GENOMIC DNA]</scope>
    <source>
        <strain evidence="3 4">Mercado 3170</strain>
    </source>
</reference>
<keyword evidence="4" id="KW-1185">Reference proteome</keyword>
<dbReference type="EMBL" id="JBEFKJ010000031">
    <property type="protein sequence ID" value="KAL2038549.1"/>
    <property type="molecule type" value="Genomic_DNA"/>
</dbReference>
<keyword evidence="1" id="KW-0812">Transmembrane</keyword>
<evidence type="ECO:0000313" key="3">
    <source>
        <dbReference type="EMBL" id="KAL2038549.1"/>
    </source>
</evidence>
<dbReference type="Pfam" id="PF26616">
    <property type="entry name" value="CorA-like"/>
    <property type="match status" value="1"/>
</dbReference>
<dbReference type="InterPro" id="IPR058257">
    <property type="entry name" value="CorA-like_dom"/>
</dbReference>
<gene>
    <name evidence="3" type="ORF">N7G274_008596</name>
</gene>
<feature type="domain" description="CorA-like transporter" evidence="2">
    <location>
        <begin position="1"/>
        <end position="167"/>
    </location>
</feature>
<organism evidence="3 4">
    <name type="scientific">Stereocaulon virgatum</name>
    <dbReference type="NCBI Taxonomy" id="373712"/>
    <lineage>
        <taxon>Eukaryota</taxon>
        <taxon>Fungi</taxon>
        <taxon>Dikarya</taxon>
        <taxon>Ascomycota</taxon>
        <taxon>Pezizomycotina</taxon>
        <taxon>Lecanoromycetes</taxon>
        <taxon>OSLEUM clade</taxon>
        <taxon>Lecanoromycetidae</taxon>
        <taxon>Lecanorales</taxon>
        <taxon>Lecanorineae</taxon>
        <taxon>Stereocaulaceae</taxon>
        <taxon>Stereocaulon</taxon>
    </lineage>
</organism>
<evidence type="ECO:0000313" key="4">
    <source>
        <dbReference type="Proteomes" id="UP001590950"/>
    </source>
</evidence>
<dbReference type="Gene3D" id="1.20.58.340">
    <property type="entry name" value="Magnesium transport protein CorA, transmembrane region"/>
    <property type="match status" value="1"/>
</dbReference>
<name>A0ABR3ZXX8_9LECA</name>
<proteinExistence type="predicted"/>
<dbReference type="Proteomes" id="UP001590950">
    <property type="component" value="Unassembled WGS sequence"/>
</dbReference>
<feature type="transmembrane region" description="Helical" evidence="1">
    <location>
        <begin position="360"/>
        <end position="381"/>
    </location>
</feature>
<evidence type="ECO:0000256" key="1">
    <source>
        <dbReference type="SAM" id="Phobius"/>
    </source>
</evidence>
<feature type="transmembrane region" description="Helical" evidence="1">
    <location>
        <begin position="318"/>
        <end position="340"/>
    </location>
</feature>
<accession>A0ABR3ZXX8</accession>
<protein>
    <recommendedName>
        <fullName evidence="2">CorA-like transporter domain-containing protein</fullName>
    </recommendedName>
</protein>